<feature type="coiled-coil region" evidence="2">
    <location>
        <begin position="399"/>
        <end position="462"/>
    </location>
</feature>
<keyword evidence="3" id="KW-1133">Transmembrane helix</keyword>
<dbReference type="NCBIfam" id="TIGR01760">
    <property type="entry name" value="tape_meas_TP901"/>
    <property type="match status" value="1"/>
</dbReference>
<feature type="domain" description="Phage tail tape measure protein" evidence="4">
    <location>
        <begin position="143"/>
        <end position="364"/>
    </location>
</feature>
<dbReference type="Pfam" id="PF10145">
    <property type="entry name" value="PhageMin_Tail"/>
    <property type="match status" value="1"/>
</dbReference>
<proteinExistence type="predicted"/>
<dbReference type="PANTHER" id="PTHR37813:SF1">
    <property type="entry name" value="FELS-2 PROPHAGE PROTEIN"/>
    <property type="match status" value="1"/>
</dbReference>
<dbReference type="EMBL" id="CAJHOF010000018">
    <property type="protein sequence ID" value="CAD7289602.1"/>
    <property type="molecule type" value="Genomic_DNA"/>
</dbReference>
<keyword evidence="3" id="KW-0472">Membrane</keyword>
<protein>
    <recommendedName>
        <fullName evidence="4">Phage tail tape measure protein domain-containing protein</fullName>
    </recommendedName>
</protein>
<feature type="transmembrane region" description="Helical" evidence="3">
    <location>
        <begin position="463"/>
        <end position="491"/>
    </location>
</feature>
<feature type="coiled-coil region" evidence="2">
    <location>
        <begin position="65"/>
        <end position="97"/>
    </location>
</feature>
<comment type="caution">
    <text evidence="5">The sequence shown here is derived from an EMBL/GenBank/DDBJ whole genome shotgun (WGS) entry which is preliminary data.</text>
</comment>
<keyword evidence="6" id="KW-1185">Reference proteome</keyword>
<reference evidence="5 6" key="1">
    <citation type="submission" date="2020-11" db="EMBL/GenBank/DDBJ databases">
        <authorList>
            <person name="Peeters C."/>
        </authorList>
    </citation>
    <scope>NUCLEOTIDE SEQUENCE [LARGE SCALE GENOMIC DNA]</scope>
    <source>
        <strain evidence="5 6">LMG 7974</strain>
    </source>
</reference>
<evidence type="ECO:0000256" key="3">
    <source>
        <dbReference type="SAM" id="Phobius"/>
    </source>
</evidence>
<gene>
    <name evidence="5" type="ORF">LMG7974_01679</name>
</gene>
<accession>A0ABM8Q9P8</accession>
<evidence type="ECO:0000256" key="1">
    <source>
        <dbReference type="ARBA" id="ARBA00022612"/>
    </source>
</evidence>
<name>A0ABM8Q9P8_9BACT</name>
<keyword evidence="3" id="KW-0812">Transmembrane</keyword>
<keyword evidence="1" id="KW-1188">Viral release from host cell</keyword>
<dbReference type="PANTHER" id="PTHR37813">
    <property type="entry name" value="FELS-2 PROPHAGE PROTEIN"/>
    <property type="match status" value="1"/>
</dbReference>
<keyword evidence="2" id="KW-0175">Coiled coil</keyword>
<sequence>MANPTLTFNMELKGLDNILKAVNKSGITLNDKLTDQMSAGVKKYNEALKTLKVNPFQGSKFHADLARLKENLQKATIAKVKLNMDEAKAKISNLKGEIIAAVGSVAAIATPIKLAMDFESSMADVKKVVDFETPQELKAFSSEIINMSKTIPMTAEGLSQIAASGAQMGIAKDEVLKFTDMAAKVAVAFDTTAEATGTNIGKIKNILNISIDETGRLMDAINHLSDNNAAKASEMVEVMKRIAGTAKQVGITKEQTAALAATFISLGKAPETASTAAEALLKKLNGVLALKKGKKKAFESLGFSDEDVKGLKTSTRALEKSGFSIEKFAKKMRTNAQGAIFEFLEALQKIDPQRRGMILSQFIGTNYDGDVATLVSGIDIYKKAVNEVSDPQNYANSALKEFQNRSNTATNKLQSFKNSISAVGIAIGDIFLPYVHVVFEKLAAFTNKIEEFIKENESLVKALALSIAGLVAIKTAFLVLKIASAAATFSLNGYRQILMMLPFDCLKIQGANSACAVSFKRLTQRIKNNLLYLRLYIATSSGASGILKDFGGIALMAGKKIAGFGLQLVKLPFTALRLAIAALFSPIGLMASAFITAGVLIYKFWHPIKAFFIGFADGFKSAFDPIFSVVSSAFTPLKPLFEWFKNIFSAIFSQVQLTSDEFESAKNAGEAFGKAVAGAINLILTPLKWVIDGLNSVKDLTSQAMSNFDFSSSSFNPKNWFNSSDTKQTPKIDTKGAISAYKAQSNKTSTINDNKTINITMHNSNATSASIAKAIKNNSYSYGD</sequence>
<dbReference type="RefSeq" id="WP_229933452.1">
    <property type="nucleotide sequence ID" value="NZ_CAJHOF010000018.1"/>
</dbReference>
<evidence type="ECO:0000256" key="2">
    <source>
        <dbReference type="SAM" id="Coils"/>
    </source>
</evidence>
<evidence type="ECO:0000259" key="4">
    <source>
        <dbReference type="Pfam" id="PF10145"/>
    </source>
</evidence>
<feature type="transmembrane region" description="Helical" evidence="3">
    <location>
        <begin position="578"/>
        <end position="602"/>
    </location>
</feature>
<dbReference type="InterPro" id="IPR010090">
    <property type="entry name" value="Phage_tape_meas"/>
</dbReference>
<feature type="transmembrane region" description="Helical" evidence="3">
    <location>
        <begin position="531"/>
        <end position="558"/>
    </location>
</feature>
<evidence type="ECO:0000313" key="5">
    <source>
        <dbReference type="EMBL" id="CAD7289602.1"/>
    </source>
</evidence>
<evidence type="ECO:0000313" key="6">
    <source>
        <dbReference type="Proteomes" id="UP000789803"/>
    </source>
</evidence>
<dbReference type="Proteomes" id="UP000789803">
    <property type="component" value="Unassembled WGS sequence"/>
</dbReference>
<organism evidence="5 6">
    <name type="scientific">Campylobacter majalis</name>
    <dbReference type="NCBI Taxonomy" id="2790656"/>
    <lineage>
        <taxon>Bacteria</taxon>
        <taxon>Pseudomonadati</taxon>
        <taxon>Campylobacterota</taxon>
        <taxon>Epsilonproteobacteria</taxon>
        <taxon>Campylobacterales</taxon>
        <taxon>Campylobacteraceae</taxon>
        <taxon>Campylobacter</taxon>
    </lineage>
</organism>